<organism evidence="2 3">
    <name type="scientific">Portunus trituberculatus</name>
    <name type="common">Swimming crab</name>
    <name type="synonym">Neptunus trituberculatus</name>
    <dbReference type="NCBI Taxonomy" id="210409"/>
    <lineage>
        <taxon>Eukaryota</taxon>
        <taxon>Metazoa</taxon>
        <taxon>Ecdysozoa</taxon>
        <taxon>Arthropoda</taxon>
        <taxon>Crustacea</taxon>
        <taxon>Multicrustacea</taxon>
        <taxon>Malacostraca</taxon>
        <taxon>Eumalacostraca</taxon>
        <taxon>Eucarida</taxon>
        <taxon>Decapoda</taxon>
        <taxon>Pleocyemata</taxon>
        <taxon>Brachyura</taxon>
        <taxon>Eubrachyura</taxon>
        <taxon>Portunoidea</taxon>
        <taxon>Portunidae</taxon>
        <taxon>Portuninae</taxon>
        <taxon>Portunus</taxon>
    </lineage>
</organism>
<sequence length="148" mass="15751">MGGAEGEEERVIWEEGKERSCTEGGSGPGLLCGWERDGVARSLALSPVYLHCSCEKGVCSPGKLSPAPCCPRTGSERHDPGGVRVPGVQGATNRTQQVIAQVVPDCVWGVRGVSLGCSDSLTVIVLHPLHCCLSRRSYHDKKDHDGRS</sequence>
<evidence type="ECO:0000256" key="1">
    <source>
        <dbReference type="SAM" id="MobiDB-lite"/>
    </source>
</evidence>
<dbReference type="Proteomes" id="UP000324222">
    <property type="component" value="Unassembled WGS sequence"/>
</dbReference>
<evidence type="ECO:0000313" key="2">
    <source>
        <dbReference type="EMBL" id="MPC34653.1"/>
    </source>
</evidence>
<gene>
    <name evidence="2" type="ORF">E2C01_028049</name>
</gene>
<comment type="caution">
    <text evidence="2">The sequence shown here is derived from an EMBL/GenBank/DDBJ whole genome shotgun (WGS) entry which is preliminary data.</text>
</comment>
<evidence type="ECO:0000313" key="3">
    <source>
        <dbReference type="Proteomes" id="UP000324222"/>
    </source>
</evidence>
<feature type="compositionally biased region" description="Basic and acidic residues" evidence="1">
    <location>
        <begin position="9"/>
        <end position="21"/>
    </location>
</feature>
<keyword evidence="3" id="KW-1185">Reference proteome</keyword>
<dbReference type="EMBL" id="VSRR010003099">
    <property type="protein sequence ID" value="MPC34653.1"/>
    <property type="molecule type" value="Genomic_DNA"/>
</dbReference>
<name>A0A5B7EP11_PORTR</name>
<feature type="region of interest" description="Disordered" evidence="1">
    <location>
        <begin position="1"/>
        <end position="25"/>
    </location>
</feature>
<accession>A0A5B7EP11</accession>
<reference evidence="2 3" key="1">
    <citation type="submission" date="2019-05" db="EMBL/GenBank/DDBJ databases">
        <title>Another draft genome of Portunus trituberculatus and its Hox gene families provides insights of decapod evolution.</title>
        <authorList>
            <person name="Jeong J.-H."/>
            <person name="Song I."/>
            <person name="Kim S."/>
            <person name="Choi T."/>
            <person name="Kim D."/>
            <person name="Ryu S."/>
            <person name="Kim W."/>
        </authorList>
    </citation>
    <scope>NUCLEOTIDE SEQUENCE [LARGE SCALE GENOMIC DNA]</scope>
    <source>
        <tissue evidence="2">Muscle</tissue>
    </source>
</reference>
<dbReference type="AlphaFoldDB" id="A0A5B7EP11"/>
<protein>
    <submittedName>
        <fullName evidence="2">Uncharacterized protein</fullName>
    </submittedName>
</protein>
<proteinExistence type="predicted"/>